<protein>
    <recommendedName>
        <fullName evidence="4">Plasmid recombination enzyme</fullName>
    </recommendedName>
</protein>
<organism evidence="2 3">
    <name type="scientific">Vibrio superstes NBRC 103154</name>
    <dbReference type="NCBI Taxonomy" id="1219062"/>
    <lineage>
        <taxon>Bacteria</taxon>
        <taxon>Pseudomonadati</taxon>
        <taxon>Pseudomonadota</taxon>
        <taxon>Gammaproteobacteria</taxon>
        <taxon>Vibrionales</taxon>
        <taxon>Vibrionaceae</taxon>
        <taxon>Vibrio</taxon>
    </lineage>
</organism>
<evidence type="ECO:0000313" key="2">
    <source>
        <dbReference type="EMBL" id="GEM78743.1"/>
    </source>
</evidence>
<keyword evidence="3" id="KW-1185">Reference proteome</keyword>
<dbReference type="EMBL" id="BJXK01000003">
    <property type="protein sequence ID" value="GEM78743.1"/>
    <property type="molecule type" value="Genomic_DNA"/>
</dbReference>
<proteinExistence type="predicted"/>
<dbReference type="RefSeq" id="WP_147094831.1">
    <property type="nucleotide sequence ID" value="NZ_BJXK01000003.1"/>
</dbReference>
<evidence type="ECO:0000313" key="3">
    <source>
        <dbReference type="Proteomes" id="UP000321113"/>
    </source>
</evidence>
<gene>
    <name evidence="2" type="ORF">VSU01S_09880</name>
</gene>
<name>A0A511QN42_9VIBR</name>
<dbReference type="Proteomes" id="UP000321113">
    <property type="component" value="Unassembled WGS sequence"/>
</dbReference>
<dbReference type="OrthoDB" id="6245578at2"/>
<evidence type="ECO:0000256" key="1">
    <source>
        <dbReference type="SAM" id="Coils"/>
    </source>
</evidence>
<accession>A0A511QN42</accession>
<feature type="coiled-coil region" evidence="1">
    <location>
        <begin position="299"/>
        <end position="326"/>
    </location>
</feature>
<keyword evidence="1" id="KW-0175">Coiled coil</keyword>
<comment type="caution">
    <text evidence="2">The sequence shown here is derived from an EMBL/GenBank/DDBJ whole genome shotgun (WGS) entry which is preliminary data.</text>
</comment>
<dbReference type="AlphaFoldDB" id="A0A511QN42"/>
<evidence type="ECO:0008006" key="4">
    <source>
        <dbReference type="Google" id="ProtNLM"/>
    </source>
</evidence>
<reference evidence="2 3" key="1">
    <citation type="submission" date="2019-07" db="EMBL/GenBank/DDBJ databases">
        <title>Whole genome shotgun sequence of Vibrio superstes NBRC 103154.</title>
        <authorList>
            <person name="Hosoyama A."/>
            <person name="Uohara A."/>
            <person name="Ohji S."/>
            <person name="Ichikawa N."/>
        </authorList>
    </citation>
    <scope>NUCLEOTIDE SEQUENCE [LARGE SCALE GENOMIC DNA]</scope>
    <source>
        <strain evidence="2 3">NBRC 103154</strain>
    </source>
</reference>
<sequence>MAEQNWIYTTNNPHGFRLNSLSEDKRERYISNVLTREFSSTTVLASVKADYKKYEYKLNKKISSSLAIGHKFLAQELQIIRDKKPENYREKIEAIEGVKRRNQLLQMLDKYMALSQQVEGTVDERVSKVHEAFFKFPHQHGVVPEPKRMANCIRKFYEQHLPDYPIHFIVVHNDERSSEMETGAHPHIFVSTRNRKTGKRDLCSKLRQSVNRYLAAHPTEVKLWNPETRRHETHTISNIEEKMVGGRATAKLQGIVLQDMFMEHVRDNFQELDIRWRTSRKRKVMAFHKQYEDAKKPKSDRLYNLHNLLEQRAAQLKSECQNLKDVTQVKRAELSEIEKNVRTEEIYFTSVKLRIEEKETELNSLEKCVKRVKGILSSFLTPYKKLIEAIVANDKPNTVNSANECLQHHYIASPEGKNVILETVKADVEAINELCVAKDIKDVFNNVKNQMESSTNFHNQIEYKKSLPKMRI</sequence>